<evidence type="ECO:0000313" key="1">
    <source>
        <dbReference type="EMBL" id="GJT85937.1"/>
    </source>
</evidence>
<keyword evidence="2" id="KW-1185">Reference proteome</keyword>
<dbReference type="Proteomes" id="UP001151760">
    <property type="component" value="Unassembled WGS sequence"/>
</dbReference>
<accession>A0ABQ5HDI4</accession>
<organism evidence="1 2">
    <name type="scientific">Tanacetum coccineum</name>
    <dbReference type="NCBI Taxonomy" id="301880"/>
    <lineage>
        <taxon>Eukaryota</taxon>
        <taxon>Viridiplantae</taxon>
        <taxon>Streptophyta</taxon>
        <taxon>Embryophyta</taxon>
        <taxon>Tracheophyta</taxon>
        <taxon>Spermatophyta</taxon>
        <taxon>Magnoliopsida</taxon>
        <taxon>eudicotyledons</taxon>
        <taxon>Gunneridae</taxon>
        <taxon>Pentapetalae</taxon>
        <taxon>asterids</taxon>
        <taxon>campanulids</taxon>
        <taxon>Asterales</taxon>
        <taxon>Asteraceae</taxon>
        <taxon>Asteroideae</taxon>
        <taxon>Anthemideae</taxon>
        <taxon>Anthemidinae</taxon>
        <taxon>Tanacetum</taxon>
    </lineage>
</organism>
<reference evidence="1" key="2">
    <citation type="submission" date="2022-01" db="EMBL/GenBank/DDBJ databases">
        <authorList>
            <person name="Yamashiro T."/>
            <person name="Shiraishi A."/>
            <person name="Satake H."/>
            <person name="Nakayama K."/>
        </authorList>
    </citation>
    <scope>NUCLEOTIDE SEQUENCE</scope>
</reference>
<dbReference type="EMBL" id="BQNB010019499">
    <property type="protein sequence ID" value="GJT85937.1"/>
    <property type="molecule type" value="Genomic_DNA"/>
</dbReference>
<name>A0ABQ5HDI4_9ASTR</name>
<reference evidence="1" key="1">
    <citation type="journal article" date="2022" name="Int. J. Mol. Sci.">
        <title>Draft Genome of Tanacetum Coccineum: Genomic Comparison of Closely Related Tanacetum-Family Plants.</title>
        <authorList>
            <person name="Yamashiro T."/>
            <person name="Shiraishi A."/>
            <person name="Nakayama K."/>
            <person name="Satake H."/>
        </authorList>
    </citation>
    <scope>NUCLEOTIDE SEQUENCE</scope>
</reference>
<proteinExistence type="predicted"/>
<evidence type="ECO:0000313" key="2">
    <source>
        <dbReference type="Proteomes" id="UP001151760"/>
    </source>
</evidence>
<comment type="caution">
    <text evidence="1">The sequence shown here is derived from an EMBL/GenBank/DDBJ whole genome shotgun (WGS) entry which is preliminary data.</text>
</comment>
<sequence>MEWRLWSWVEVVQPLQVKYDQLGEPDTWNKDKSCFLLPQMPSKVGSCHLVGHWDYVHGLLWIPQSLDKIQQGYQSGGERSPPVIVDDAVKALEGTVCLLENVHSYLENWIACGDFSYSDSELL</sequence>
<protein>
    <submittedName>
        <fullName evidence="1">Uncharacterized protein</fullName>
    </submittedName>
</protein>
<gene>
    <name evidence="1" type="ORF">Tco_1067654</name>
</gene>